<protein>
    <submittedName>
        <fullName evidence="3">Glycosyl hydrolase family 38</fullName>
    </submittedName>
</protein>
<dbReference type="Pfam" id="PF01074">
    <property type="entry name" value="Glyco_hydro_38N"/>
    <property type="match status" value="1"/>
</dbReference>
<dbReference type="Gene3D" id="3.20.110.10">
    <property type="entry name" value="Glycoside hydrolase 38, N terminal domain"/>
    <property type="match status" value="1"/>
</dbReference>
<sequence>MKLKYLLGLILGVLCLPVKASIKQTEVYVPIQKEFISVKASSEFKGFPAIETINGSGMVNNYHRSHNLGNMMWISTPSTQLVSATEDTQKGVVWLMYSFDKPRTVDLLEIWNHNQSDHTNRGLQKVYLQYSNDGTIWNTLKDGNRDYFILPESKGRKLEPADFSLNLKGLTFKYFVITADKEQGNYYHDGNEKTLQDAKHGNQNIDYYGLSEVRFYELKQCQIDALPHIDDFRFKASQAYVHSLEGPCREFTIEYEKPVYAGGKLFLECNGKKKTIEIPKSKSGITTYTSTFMAGMMENNTDVKLKFISAQGTCEKIFNVAGARKWTVYFLPHSHLDIGYTHRHEDVLALQWRNLERAMDLAEATKCYPQGAQFHWNSETMWCVTEYLKKYQGTSKAERLKKAIKEGVIGLDASLASMLTGICKQEEMTHLFDDAYGLEKELGIDINTAMMSDVPGASWGTVTAMAQNGVKYFSMAPNYVPFYPPVGGSRVGNVHREWGDCPFYWESASGKERIMFWSAGKGYSFFHSWLTDKLSACGTEPIWEYLTELENKPYPYDIAYLRYTIQGDNGPPDDLMPEIIKEWNQRYDYPQFIIGTTKQLFEDFESKYANCLPVLKGDMTPYWEDGAASTAKELAMNRQSSDRLNQSEILWSLLDRKSYPEGTFKEGWRNVILFSEHTWGASASGPDPESDFTKLLWKQKRDFAVKGDSLSSLVYKGALKTLQSSKQTDETFVQVINTQSWMRSDVVFLISKKDLSQNVLVDELGKQIPLQKVEGENKWAFIARDIPPLGSKVYTLKPIGKKKFSGKLFSFEKDTLKSDVLTLAVNRKYGTISSLKIKGNDWNYAGENGLNQYFYSSRNAGNLQTAEVNTVELIQNGPVFATVRILSNAPGCNSLTQDITVYAGLDKVDIVNTLDKKKDYKYENIRFGFPFNIENPQLRVDLPFEEMGPEREQLAGANKNFYSVNNGVAVEGMKHGIFLSLLDTPIMETGEMTGEAWLKDSKEFLEWSNSAKLSPVIYSWVMNNSWRTNYKASQEGVCSLRYTIVPFDPDVRDFKKKGIEISQHLVASYSSKNGSLASLFKLQGKHHIAISTIRPCDNGKSLLVRLNNTSRLVAHAAFEWGGIQPKRIFECDNEGKFRQKFSPSSFYMKPFETLTLKLELE</sequence>
<dbReference type="InterPro" id="IPR000602">
    <property type="entry name" value="Glyco_hydro_38_N"/>
</dbReference>
<evidence type="ECO:0000313" key="3">
    <source>
        <dbReference type="EMBL" id="HJF08047.1"/>
    </source>
</evidence>
<dbReference type="PANTHER" id="PTHR46017:SF1">
    <property type="entry name" value="ALPHA-MANNOSIDASE 2C1"/>
    <property type="match status" value="1"/>
</dbReference>
<dbReference type="GO" id="GO:0004559">
    <property type="term" value="F:alpha-mannosidase activity"/>
    <property type="evidence" value="ECO:0007669"/>
    <property type="project" value="InterPro"/>
</dbReference>
<feature type="domain" description="Glycoside hydrolase family 38 N-terminal" evidence="2">
    <location>
        <begin position="327"/>
        <end position="623"/>
    </location>
</feature>
<reference evidence="3" key="2">
    <citation type="submission" date="2021-09" db="EMBL/GenBank/DDBJ databases">
        <authorList>
            <person name="Gilroy R."/>
        </authorList>
    </citation>
    <scope>NUCLEOTIDE SEQUENCE</scope>
    <source>
        <strain evidence="3">CHK165-8395</strain>
    </source>
</reference>
<accession>A0A921FDC2</accession>
<dbReference type="Gene3D" id="2.60.120.260">
    <property type="entry name" value="Galactose-binding domain-like"/>
    <property type="match status" value="1"/>
</dbReference>
<dbReference type="InterPro" id="IPR011330">
    <property type="entry name" value="Glyco_hydro/deAcase_b/a-brl"/>
</dbReference>
<keyword evidence="1" id="KW-0732">Signal</keyword>
<dbReference type="Gene3D" id="2.70.98.30">
    <property type="entry name" value="Golgi alpha-mannosidase II, domain 4"/>
    <property type="match status" value="1"/>
</dbReference>
<dbReference type="InterPro" id="IPR027291">
    <property type="entry name" value="Glyco_hydro_38_N_sf"/>
</dbReference>
<name>A0A921FDC2_9BACT</name>
<dbReference type="GO" id="GO:0030246">
    <property type="term" value="F:carbohydrate binding"/>
    <property type="evidence" value="ECO:0007669"/>
    <property type="project" value="InterPro"/>
</dbReference>
<evidence type="ECO:0000313" key="4">
    <source>
        <dbReference type="Proteomes" id="UP000718012"/>
    </source>
</evidence>
<feature type="chain" id="PRO_5037549303" evidence="1">
    <location>
        <begin position="21"/>
        <end position="1161"/>
    </location>
</feature>
<evidence type="ECO:0000259" key="2">
    <source>
        <dbReference type="Pfam" id="PF01074"/>
    </source>
</evidence>
<reference evidence="3" key="1">
    <citation type="journal article" date="2021" name="PeerJ">
        <title>Extensive microbial diversity within the chicken gut microbiome revealed by metagenomics and culture.</title>
        <authorList>
            <person name="Gilroy R."/>
            <person name="Ravi A."/>
            <person name="Getino M."/>
            <person name="Pursley I."/>
            <person name="Horton D.L."/>
            <person name="Alikhan N.F."/>
            <person name="Baker D."/>
            <person name="Gharbi K."/>
            <person name="Hall N."/>
            <person name="Watson M."/>
            <person name="Adriaenssens E.M."/>
            <person name="Foster-Nyarko E."/>
            <person name="Jarju S."/>
            <person name="Secka A."/>
            <person name="Antonio M."/>
            <person name="Oren A."/>
            <person name="Chaudhuri R.R."/>
            <person name="La Ragione R."/>
            <person name="Hildebrand F."/>
            <person name="Pallen M.J."/>
        </authorList>
    </citation>
    <scope>NUCLEOTIDE SEQUENCE</scope>
    <source>
        <strain evidence="3">CHK165-8395</strain>
    </source>
</reference>
<dbReference type="AlphaFoldDB" id="A0A921FDC2"/>
<keyword evidence="3" id="KW-0378">Hydrolase</keyword>
<dbReference type="EMBL" id="DYXD01000169">
    <property type="protein sequence ID" value="HJF08047.1"/>
    <property type="molecule type" value="Genomic_DNA"/>
</dbReference>
<comment type="caution">
    <text evidence="3">The sequence shown here is derived from an EMBL/GenBank/DDBJ whole genome shotgun (WGS) entry which is preliminary data.</text>
</comment>
<organism evidence="3 4">
    <name type="scientific">Phocaeicola coprocola</name>
    <dbReference type="NCBI Taxonomy" id="310298"/>
    <lineage>
        <taxon>Bacteria</taxon>
        <taxon>Pseudomonadati</taxon>
        <taxon>Bacteroidota</taxon>
        <taxon>Bacteroidia</taxon>
        <taxon>Bacteroidales</taxon>
        <taxon>Bacteroidaceae</taxon>
        <taxon>Phocaeicola</taxon>
    </lineage>
</organism>
<dbReference type="SUPFAM" id="SSF74650">
    <property type="entry name" value="Galactose mutarotase-like"/>
    <property type="match status" value="1"/>
</dbReference>
<dbReference type="GO" id="GO:0006013">
    <property type="term" value="P:mannose metabolic process"/>
    <property type="evidence" value="ECO:0007669"/>
    <property type="project" value="InterPro"/>
</dbReference>
<dbReference type="CDD" id="cd10791">
    <property type="entry name" value="GH38N_AMII_like_1"/>
    <property type="match status" value="1"/>
</dbReference>
<dbReference type="SUPFAM" id="SSF88713">
    <property type="entry name" value="Glycoside hydrolase/deacetylase"/>
    <property type="match status" value="1"/>
</dbReference>
<dbReference type="Proteomes" id="UP000718012">
    <property type="component" value="Unassembled WGS sequence"/>
</dbReference>
<gene>
    <name evidence="3" type="ORF">K8U81_07640</name>
</gene>
<dbReference type="PANTHER" id="PTHR46017">
    <property type="entry name" value="ALPHA-MANNOSIDASE 2C1"/>
    <property type="match status" value="1"/>
</dbReference>
<proteinExistence type="predicted"/>
<dbReference type="InterPro" id="IPR011013">
    <property type="entry name" value="Gal_mutarotase_sf_dom"/>
</dbReference>
<evidence type="ECO:0000256" key="1">
    <source>
        <dbReference type="SAM" id="SignalP"/>
    </source>
</evidence>
<dbReference type="GO" id="GO:0009313">
    <property type="term" value="P:oligosaccharide catabolic process"/>
    <property type="evidence" value="ECO:0007669"/>
    <property type="project" value="TreeGrafter"/>
</dbReference>
<feature type="signal peptide" evidence="1">
    <location>
        <begin position="1"/>
        <end position="20"/>
    </location>
</feature>